<dbReference type="PANTHER" id="PTHR43540:SF6">
    <property type="entry name" value="ISOCHORISMATASE-LIKE DOMAIN-CONTAINING PROTEIN"/>
    <property type="match status" value="1"/>
</dbReference>
<organism evidence="3 4">
    <name type="scientific">Jatrophihabitans lederbergiae</name>
    <dbReference type="NCBI Taxonomy" id="3075547"/>
    <lineage>
        <taxon>Bacteria</taxon>
        <taxon>Bacillati</taxon>
        <taxon>Actinomycetota</taxon>
        <taxon>Actinomycetes</taxon>
        <taxon>Jatrophihabitantales</taxon>
        <taxon>Jatrophihabitantaceae</taxon>
        <taxon>Jatrophihabitans</taxon>
    </lineage>
</organism>
<keyword evidence="4" id="KW-1185">Reference proteome</keyword>
<dbReference type="SUPFAM" id="SSF52499">
    <property type="entry name" value="Isochorismatase-like hydrolases"/>
    <property type="match status" value="1"/>
</dbReference>
<evidence type="ECO:0000256" key="1">
    <source>
        <dbReference type="ARBA" id="ARBA00022801"/>
    </source>
</evidence>
<proteinExistence type="predicted"/>
<dbReference type="EMBL" id="JAVREH010000003">
    <property type="protein sequence ID" value="MDT0260441.1"/>
    <property type="molecule type" value="Genomic_DNA"/>
</dbReference>
<dbReference type="InterPro" id="IPR050272">
    <property type="entry name" value="Isochorismatase-like_hydrls"/>
</dbReference>
<evidence type="ECO:0000313" key="3">
    <source>
        <dbReference type="EMBL" id="MDT0260441.1"/>
    </source>
</evidence>
<feature type="domain" description="Isochorismatase-like" evidence="2">
    <location>
        <begin position="5"/>
        <end position="186"/>
    </location>
</feature>
<sequence>MARRALLVLDLINELVHPDGQYSHVCLAHATSRATLARAAVAIERARAADVPVIFVVLAFSQHYEDWPSRSTLFGPADPQHRFAAGSWGTQVHALLTPEPGEDIVYKRRISPFYATPLDLLLRERGIDTLLLAGVATDLVVLSTARDAHDRGFAVEVLEDATATEDQDLQEAALTLLDRTATVTCVDKALPA</sequence>
<protein>
    <submittedName>
        <fullName evidence="3">Isochorismatase family cysteine hydrolase</fullName>
        <ecNumber evidence="3">3.-.-.-</ecNumber>
    </submittedName>
</protein>
<reference evidence="4" key="1">
    <citation type="submission" date="2023-07" db="EMBL/GenBank/DDBJ databases">
        <title>30 novel species of actinomycetes from the DSMZ collection.</title>
        <authorList>
            <person name="Nouioui I."/>
        </authorList>
    </citation>
    <scope>NUCLEOTIDE SEQUENCE [LARGE SCALE GENOMIC DNA]</scope>
    <source>
        <strain evidence="4">DSM 44399</strain>
    </source>
</reference>
<comment type="caution">
    <text evidence="3">The sequence shown here is derived from an EMBL/GenBank/DDBJ whole genome shotgun (WGS) entry which is preliminary data.</text>
</comment>
<dbReference type="InterPro" id="IPR000868">
    <property type="entry name" value="Isochorismatase-like_dom"/>
</dbReference>
<name>A0ABU2J627_9ACTN</name>
<dbReference type="Proteomes" id="UP001183176">
    <property type="component" value="Unassembled WGS sequence"/>
</dbReference>
<dbReference type="RefSeq" id="WP_311421592.1">
    <property type="nucleotide sequence ID" value="NZ_JAVREH010000003.1"/>
</dbReference>
<keyword evidence="1 3" id="KW-0378">Hydrolase</keyword>
<dbReference type="PANTHER" id="PTHR43540">
    <property type="entry name" value="PEROXYUREIDOACRYLATE/UREIDOACRYLATE AMIDOHYDROLASE-RELATED"/>
    <property type="match status" value="1"/>
</dbReference>
<evidence type="ECO:0000259" key="2">
    <source>
        <dbReference type="Pfam" id="PF00857"/>
    </source>
</evidence>
<evidence type="ECO:0000313" key="4">
    <source>
        <dbReference type="Proteomes" id="UP001183176"/>
    </source>
</evidence>
<dbReference type="EC" id="3.-.-.-" evidence="3"/>
<dbReference type="Gene3D" id="3.40.50.850">
    <property type="entry name" value="Isochorismatase-like"/>
    <property type="match status" value="1"/>
</dbReference>
<dbReference type="GO" id="GO:0016787">
    <property type="term" value="F:hydrolase activity"/>
    <property type="evidence" value="ECO:0007669"/>
    <property type="project" value="UniProtKB-KW"/>
</dbReference>
<dbReference type="CDD" id="cd00431">
    <property type="entry name" value="cysteine_hydrolases"/>
    <property type="match status" value="1"/>
</dbReference>
<gene>
    <name evidence="3" type="ORF">RM423_03435</name>
</gene>
<dbReference type="Pfam" id="PF00857">
    <property type="entry name" value="Isochorismatase"/>
    <property type="match status" value="1"/>
</dbReference>
<accession>A0ABU2J627</accession>
<dbReference type="InterPro" id="IPR036380">
    <property type="entry name" value="Isochorismatase-like_sf"/>
</dbReference>